<reference evidence="2 3" key="1">
    <citation type="submission" date="2017-07" db="EMBL/GenBank/DDBJ databases">
        <authorList>
            <person name="Sun Z.S."/>
            <person name="Albrecht U."/>
            <person name="Echele G."/>
            <person name="Lee C.C."/>
        </authorList>
    </citation>
    <scope>NUCLEOTIDE SEQUENCE [LARGE SCALE GENOMIC DNA]</scope>
    <source>
        <strain evidence="3">type strain: KCTC 22618</strain>
    </source>
</reference>
<sequence length="71" mass="7841">MKKVILATKVILLAIFGIIAALSLLMFPTLIGDNDPKTATLGYSYLGLLLISATLFYFIIRREIKPSKVKV</sequence>
<keyword evidence="1" id="KW-0812">Transmembrane</keyword>
<keyword evidence="3" id="KW-1185">Reference proteome</keyword>
<keyword evidence="1" id="KW-0472">Membrane</keyword>
<proteinExistence type="predicted"/>
<name>A0A238U652_9FLAO</name>
<feature type="transmembrane region" description="Helical" evidence="1">
    <location>
        <begin position="43"/>
        <end position="60"/>
    </location>
</feature>
<evidence type="ECO:0000256" key="1">
    <source>
        <dbReference type="SAM" id="Phobius"/>
    </source>
</evidence>
<dbReference type="AlphaFoldDB" id="A0A238U652"/>
<dbReference type="Proteomes" id="UP000215214">
    <property type="component" value="Chromosome TJEJU"/>
</dbReference>
<feature type="transmembrane region" description="Helical" evidence="1">
    <location>
        <begin position="12"/>
        <end position="31"/>
    </location>
</feature>
<keyword evidence="1" id="KW-1133">Transmembrane helix</keyword>
<evidence type="ECO:0000313" key="3">
    <source>
        <dbReference type="Proteomes" id="UP000215214"/>
    </source>
</evidence>
<dbReference type="KEGG" id="tje:TJEJU_0928"/>
<evidence type="ECO:0000313" key="2">
    <source>
        <dbReference type="EMBL" id="SNR14691.1"/>
    </source>
</evidence>
<dbReference type="RefSeq" id="WP_095069851.1">
    <property type="nucleotide sequence ID" value="NZ_LT899436.1"/>
</dbReference>
<accession>A0A238U652</accession>
<protein>
    <submittedName>
        <fullName evidence="2">Uncharacterized protein</fullName>
    </submittedName>
</protein>
<dbReference type="EMBL" id="LT899436">
    <property type="protein sequence ID" value="SNR14691.1"/>
    <property type="molecule type" value="Genomic_DNA"/>
</dbReference>
<gene>
    <name evidence="2" type="ORF">TJEJU_0928</name>
</gene>
<organism evidence="2 3">
    <name type="scientific">Tenacibaculum jejuense</name>
    <dbReference type="NCBI Taxonomy" id="584609"/>
    <lineage>
        <taxon>Bacteria</taxon>
        <taxon>Pseudomonadati</taxon>
        <taxon>Bacteroidota</taxon>
        <taxon>Flavobacteriia</taxon>
        <taxon>Flavobacteriales</taxon>
        <taxon>Flavobacteriaceae</taxon>
        <taxon>Tenacibaculum</taxon>
    </lineage>
</organism>